<keyword evidence="7 11" id="KW-0378">Hydrolase</keyword>
<comment type="function">
    <text evidence="11">Involved in maceration and soft-rotting of plant tissue.</text>
</comment>
<evidence type="ECO:0000256" key="1">
    <source>
        <dbReference type="ARBA" id="ARBA00004613"/>
    </source>
</evidence>
<dbReference type="SUPFAM" id="SSF51126">
    <property type="entry name" value="Pectin lyase-like"/>
    <property type="match status" value="1"/>
</dbReference>
<dbReference type="OrthoDB" id="2019149at2759"/>
<dbReference type="PANTHER" id="PTHR31321">
    <property type="entry name" value="ACYL-COA THIOESTER HYDROLASE YBHC-RELATED"/>
    <property type="match status" value="1"/>
</dbReference>
<evidence type="ECO:0000256" key="3">
    <source>
        <dbReference type="ARBA" id="ARBA00008891"/>
    </source>
</evidence>
<dbReference type="GO" id="GO:0005576">
    <property type="term" value="C:extracellular region"/>
    <property type="evidence" value="ECO:0007669"/>
    <property type="project" value="UniProtKB-SubCell"/>
</dbReference>
<evidence type="ECO:0000259" key="12">
    <source>
        <dbReference type="Pfam" id="PF01095"/>
    </source>
</evidence>
<organism evidence="13 14">
    <name type="scientific">Piloderma croceum (strain F 1598)</name>
    <dbReference type="NCBI Taxonomy" id="765440"/>
    <lineage>
        <taxon>Eukaryota</taxon>
        <taxon>Fungi</taxon>
        <taxon>Dikarya</taxon>
        <taxon>Basidiomycota</taxon>
        <taxon>Agaricomycotina</taxon>
        <taxon>Agaricomycetes</taxon>
        <taxon>Agaricomycetidae</taxon>
        <taxon>Atheliales</taxon>
        <taxon>Atheliaceae</taxon>
        <taxon>Piloderma</taxon>
    </lineage>
</organism>
<keyword evidence="8 11" id="KW-0063">Aspartyl esterase</keyword>
<dbReference type="InterPro" id="IPR033131">
    <property type="entry name" value="Pectinesterase_Asp_AS"/>
</dbReference>
<keyword evidence="6 11" id="KW-0732">Signal</keyword>
<dbReference type="EC" id="3.1.1.11" evidence="4 11"/>
<evidence type="ECO:0000256" key="7">
    <source>
        <dbReference type="ARBA" id="ARBA00022801"/>
    </source>
</evidence>
<evidence type="ECO:0000313" key="14">
    <source>
        <dbReference type="Proteomes" id="UP000054166"/>
    </source>
</evidence>
<dbReference type="HOGENOM" id="CLU_012243_1_0_1"/>
<evidence type="ECO:0000256" key="5">
    <source>
        <dbReference type="ARBA" id="ARBA00022525"/>
    </source>
</evidence>
<reference evidence="14" key="2">
    <citation type="submission" date="2015-01" db="EMBL/GenBank/DDBJ databases">
        <title>Evolutionary Origins and Diversification of the Mycorrhizal Mutualists.</title>
        <authorList>
            <consortium name="DOE Joint Genome Institute"/>
            <consortium name="Mycorrhizal Genomics Consortium"/>
            <person name="Kohler A."/>
            <person name="Kuo A."/>
            <person name="Nagy L.G."/>
            <person name="Floudas D."/>
            <person name="Copeland A."/>
            <person name="Barry K.W."/>
            <person name="Cichocki N."/>
            <person name="Veneault-Fourrey C."/>
            <person name="LaButti K."/>
            <person name="Lindquist E.A."/>
            <person name="Lipzen A."/>
            <person name="Lundell T."/>
            <person name="Morin E."/>
            <person name="Murat C."/>
            <person name="Riley R."/>
            <person name="Ohm R."/>
            <person name="Sun H."/>
            <person name="Tunlid A."/>
            <person name="Henrissat B."/>
            <person name="Grigoriev I.V."/>
            <person name="Hibbett D.S."/>
            <person name="Martin F."/>
        </authorList>
    </citation>
    <scope>NUCLEOTIDE SEQUENCE [LARGE SCALE GENOMIC DNA]</scope>
    <source>
        <strain evidence="14">F 1598</strain>
    </source>
</reference>
<reference evidence="13 14" key="1">
    <citation type="submission" date="2014-04" db="EMBL/GenBank/DDBJ databases">
        <authorList>
            <consortium name="DOE Joint Genome Institute"/>
            <person name="Kuo A."/>
            <person name="Tarkka M."/>
            <person name="Buscot F."/>
            <person name="Kohler A."/>
            <person name="Nagy L.G."/>
            <person name="Floudas D."/>
            <person name="Copeland A."/>
            <person name="Barry K.W."/>
            <person name="Cichocki N."/>
            <person name="Veneault-Fourrey C."/>
            <person name="LaButti K."/>
            <person name="Lindquist E.A."/>
            <person name="Lipzen A."/>
            <person name="Lundell T."/>
            <person name="Morin E."/>
            <person name="Murat C."/>
            <person name="Sun H."/>
            <person name="Tunlid A."/>
            <person name="Henrissat B."/>
            <person name="Grigoriev I.V."/>
            <person name="Hibbett D.S."/>
            <person name="Martin F."/>
            <person name="Nordberg H.P."/>
            <person name="Cantor M.N."/>
            <person name="Hua S.X."/>
        </authorList>
    </citation>
    <scope>NUCLEOTIDE SEQUENCE [LARGE SCALE GENOMIC DNA]</scope>
    <source>
        <strain evidence="13 14">F 1598</strain>
    </source>
</reference>
<keyword evidence="5 11" id="KW-0964">Secreted</keyword>
<evidence type="ECO:0000313" key="13">
    <source>
        <dbReference type="EMBL" id="KIM83640.1"/>
    </source>
</evidence>
<dbReference type="FunFam" id="2.160.20.10:FF:000014">
    <property type="entry name" value="Pectinesterase"/>
    <property type="match status" value="1"/>
</dbReference>
<comment type="similarity">
    <text evidence="3">Belongs to the pectinesterase family.</text>
</comment>
<evidence type="ECO:0000256" key="9">
    <source>
        <dbReference type="ARBA" id="ARBA00047928"/>
    </source>
</evidence>
<feature type="domain" description="Pectinesterase catalytic" evidence="12">
    <location>
        <begin position="37"/>
        <end position="317"/>
    </location>
</feature>
<dbReference type="PANTHER" id="PTHR31321:SF127">
    <property type="entry name" value="PECTINESTERASE"/>
    <property type="match status" value="1"/>
</dbReference>
<proteinExistence type="inferred from homology"/>
<evidence type="ECO:0000256" key="10">
    <source>
        <dbReference type="PROSITE-ProRule" id="PRU10040"/>
    </source>
</evidence>
<dbReference type="InterPro" id="IPR012334">
    <property type="entry name" value="Pectin_lyas_fold"/>
</dbReference>
<evidence type="ECO:0000256" key="2">
    <source>
        <dbReference type="ARBA" id="ARBA00005184"/>
    </source>
</evidence>
<dbReference type="UniPathway" id="UPA00545">
    <property type="reaction ID" value="UER00823"/>
</dbReference>
<dbReference type="GO" id="GO:0030599">
    <property type="term" value="F:pectinesterase activity"/>
    <property type="evidence" value="ECO:0007669"/>
    <property type="project" value="UniProtKB-UniRule"/>
</dbReference>
<dbReference type="STRING" id="765440.A0A0C3FH28"/>
<keyword evidence="11" id="KW-0961">Cell wall biogenesis/degradation</keyword>
<evidence type="ECO:0000256" key="6">
    <source>
        <dbReference type="ARBA" id="ARBA00022729"/>
    </source>
</evidence>
<dbReference type="InterPro" id="IPR000070">
    <property type="entry name" value="Pectinesterase_cat"/>
</dbReference>
<gene>
    <name evidence="13" type="ORF">PILCRDRAFT_431814</name>
</gene>
<dbReference type="EMBL" id="KN832990">
    <property type="protein sequence ID" value="KIM83640.1"/>
    <property type="molecule type" value="Genomic_DNA"/>
</dbReference>
<dbReference type="GO" id="GO:0045490">
    <property type="term" value="P:pectin catabolic process"/>
    <property type="evidence" value="ECO:0007669"/>
    <property type="project" value="UniProtKB-UniRule"/>
</dbReference>
<comment type="subcellular location">
    <subcellularLocation>
        <location evidence="1 11">Secreted</location>
    </subcellularLocation>
</comment>
<dbReference type="GO" id="GO:0042545">
    <property type="term" value="P:cell wall modification"/>
    <property type="evidence" value="ECO:0007669"/>
    <property type="project" value="UniProtKB-UniRule"/>
</dbReference>
<evidence type="ECO:0000256" key="8">
    <source>
        <dbReference type="ARBA" id="ARBA00023085"/>
    </source>
</evidence>
<protein>
    <recommendedName>
        <fullName evidence="4 11">Pectinesterase</fullName>
        <ecNumber evidence="4 11">3.1.1.11</ecNumber>
    </recommendedName>
</protein>
<feature type="chain" id="PRO_5005111266" description="Pectinesterase" evidence="11">
    <location>
        <begin position="22"/>
        <end position="332"/>
    </location>
</feature>
<dbReference type="Proteomes" id="UP000054166">
    <property type="component" value="Unassembled WGS sequence"/>
</dbReference>
<dbReference type="Pfam" id="PF01095">
    <property type="entry name" value="Pectinesterase"/>
    <property type="match status" value="1"/>
</dbReference>
<feature type="signal peptide" evidence="11">
    <location>
        <begin position="1"/>
        <end position="21"/>
    </location>
</feature>
<feature type="active site" evidence="10">
    <location>
        <position position="182"/>
    </location>
</feature>
<comment type="catalytic activity">
    <reaction evidence="9 11">
        <text>[(1-&gt;4)-alpha-D-galacturonosyl methyl ester](n) + n H2O = [(1-&gt;4)-alpha-D-galacturonosyl](n) + n methanol + n H(+)</text>
        <dbReference type="Rhea" id="RHEA:22380"/>
        <dbReference type="Rhea" id="RHEA-COMP:14570"/>
        <dbReference type="Rhea" id="RHEA-COMP:14573"/>
        <dbReference type="ChEBI" id="CHEBI:15377"/>
        <dbReference type="ChEBI" id="CHEBI:15378"/>
        <dbReference type="ChEBI" id="CHEBI:17790"/>
        <dbReference type="ChEBI" id="CHEBI:140522"/>
        <dbReference type="ChEBI" id="CHEBI:140523"/>
        <dbReference type="EC" id="3.1.1.11"/>
    </reaction>
</comment>
<keyword evidence="14" id="KW-1185">Reference proteome</keyword>
<accession>A0A0C3FH28</accession>
<sequence>MVYSYFFFALVALNLVHSTLATQRNSPPTGSITVGPSGTYKTISAAVAAASKGASIFIYAGTYNEAVYITVDNLKIYGQTDDTSSYKSNTVIISSNGAMATKGNDDASGTLRVHANSFAMYNMKIVNTYGTGDGVGSQALALSAYGTEQGFYGCSFVGYQDTVLTDTGTQYFGHSYIEGAVDFIFGQTAKTYIKSSVIASVAAGTITASGSLSTGEGIYVIDSCTIKAADDAKSALTQEVYLGRPWTQYAQAVFKDCSLSDIINPAGWEKWSTSEPNTADVLFAEYGNTGAGSTISQRASFSTMLTSSSVAKYSISAILGSGYTAWVDSNYS</sequence>
<comment type="pathway">
    <text evidence="2 11">Glycan metabolism; pectin degradation; 2-dehydro-3-deoxy-D-gluconate from pectin: step 1/5.</text>
</comment>
<evidence type="ECO:0000256" key="11">
    <source>
        <dbReference type="RuleBase" id="RU000589"/>
    </source>
</evidence>
<name>A0A0C3FH28_PILCF</name>
<evidence type="ECO:0000256" key="4">
    <source>
        <dbReference type="ARBA" id="ARBA00013229"/>
    </source>
</evidence>
<dbReference type="Gene3D" id="2.160.20.10">
    <property type="entry name" value="Single-stranded right-handed beta-helix, Pectin lyase-like"/>
    <property type="match status" value="1"/>
</dbReference>
<dbReference type="InterPro" id="IPR011050">
    <property type="entry name" value="Pectin_lyase_fold/virulence"/>
</dbReference>
<dbReference type="InParanoid" id="A0A0C3FH28"/>
<dbReference type="AlphaFoldDB" id="A0A0C3FH28"/>
<dbReference type="PROSITE" id="PS00503">
    <property type="entry name" value="PECTINESTERASE_2"/>
    <property type="match status" value="1"/>
</dbReference>